<dbReference type="RefSeq" id="WP_285972715.1">
    <property type="nucleotide sequence ID" value="NZ_CP127294.1"/>
</dbReference>
<evidence type="ECO:0000256" key="2">
    <source>
        <dbReference type="SAM" id="Phobius"/>
    </source>
</evidence>
<evidence type="ECO:0000256" key="1">
    <source>
        <dbReference type="SAM" id="MobiDB-lite"/>
    </source>
</evidence>
<dbReference type="PANTHER" id="PTHR37826">
    <property type="entry name" value="FLOTILLIN BAND_7_5 DOMAIN PROTEIN"/>
    <property type="match status" value="1"/>
</dbReference>
<feature type="compositionally biased region" description="Low complexity" evidence="1">
    <location>
        <begin position="427"/>
        <end position="441"/>
    </location>
</feature>
<keyword evidence="4" id="KW-1185">Reference proteome</keyword>
<evidence type="ECO:0008006" key="5">
    <source>
        <dbReference type="Google" id="ProtNLM"/>
    </source>
</evidence>
<evidence type="ECO:0000313" key="3">
    <source>
        <dbReference type="EMBL" id="WIX82138.1"/>
    </source>
</evidence>
<keyword evidence="2" id="KW-0472">Membrane</keyword>
<name>A0A9Y2IPI5_9PSEU</name>
<organism evidence="3 4">
    <name type="scientific">Amycolatopsis carbonis</name>
    <dbReference type="NCBI Taxonomy" id="715471"/>
    <lineage>
        <taxon>Bacteria</taxon>
        <taxon>Bacillati</taxon>
        <taxon>Actinomycetota</taxon>
        <taxon>Actinomycetes</taxon>
        <taxon>Pseudonocardiales</taxon>
        <taxon>Pseudonocardiaceae</taxon>
        <taxon>Amycolatopsis</taxon>
    </lineage>
</organism>
<gene>
    <name evidence="3" type="ORF">QRX50_15950</name>
</gene>
<dbReference type="AlphaFoldDB" id="A0A9Y2IPI5"/>
<proteinExistence type="predicted"/>
<feature type="transmembrane region" description="Helical" evidence="2">
    <location>
        <begin position="401"/>
        <end position="421"/>
    </location>
</feature>
<accession>A0A9Y2IPI5</accession>
<dbReference type="EMBL" id="CP127294">
    <property type="protein sequence ID" value="WIX82138.1"/>
    <property type="molecule type" value="Genomic_DNA"/>
</dbReference>
<dbReference type="KEGG" id="acab:QRX50_15950"/>
<keyword evidence="2" id="KW-1133">Transmembrane helix</keyword>
<feature type="compositionally biased region" description="Pro residues" evidence="1">
    <location>
        <begin position="30"/>
        <end position="64"/>
    </location>
</feature>
<keyword evidence="2" id="KW-0812">Transmembrane</keyword>
<dbReference type="Proteomes" id="UP001236014">
    <property type="component" value="Chromosome"/>
</dbReference>
<feature type="region of interest" description="Disordered" evidence="1">
    <location>
        <begin position="427"/>
        <end position="447"/>
    </location>
</feature>
<dbReference type="Gene3D" id="2.20.28.30">
    <property type="entry name" value="RNA polymerase ii, chain L"/>
    <property type="match status" value="1"/>
</dbReference>
<evidence type="ECO:0000313" key="4">
    <source>
        <dbReference type="Proteomes" id="UP001236014"/>
    </source>
</evidence>
<reference evidence="3 4" key="1">
    <citation type="submission" date="2023-06" db="EMBL/GenBank/DDBJ databases">
        <authorList>
            <person name="Oyuntsetseg B."/>
            <person name="Kim S.B."/>
        </authorList>
    </citation>
    <scope>NUCLEOTIDE SEQUENCE [LARGE SCALE GENOMIC DNA]</scope>
    <source>
        <strain evidence="3 4">2-15</strain>
    </source>
</reference>
<dbReference type="PANTHER" id="PTHR37826:SF3">
    <property type="entry name" value="J DOMAIN-CONTAINING PROTEIN"/>
    <property type="match status" value="1"/>
</dbReference>
<feature type="region of interest" description="Disordered" evidence="1">
    <location>
        <begin position="1"/>
        <end position="64"/>
    </location>
</feature>
<protein>
    <recommendedName>
        <fullName evidence="5">Zinc ribbon domain-containing protein</fullName>
    </recommendedName>
</protein>
<sequence length="447" mass="48722">MTNPNYPHHGPMPSGPMPSGPMPGGAMPGSPMPGAPMPAGPMPGGPMPGTPMPGGPVPPGPPPAFAPANTAATTYPCGGCGARLEFAPGSTSMQCPYCGYRQEITAGDRQIREIAFADLTGLARKPVATIGQYVFKCQRCGATTETNETASLCQFCGAPLVIDAQASGQFVPEGVLPFQFDKGAVSTHLKKWTNSRWFAPNALKKVGTAESTKGTYIPHWTYDSQTDTVYSGQRGEHYWVTETYYDNGQQKTRRVRHTRWYPAGGRVGRFFDDMLVPGSTQLPPKELDRLAPWPLEQAEPYQPQFLAGHFALRYDIEAEAGFEEAKRRMTPVIEDDCRHDIGGDEQRVQSMNTQHRDVTFKLMLLPVWVATYVYAGKNWRILVNGRTGEVQGQRPYSKAKIAIAALIALIVVAAIVYFVAIRGHSTGSTHSSTTHSTSHHTTVTHHH</sequence>